<feature type="domain" description="DUS-like FMN-binding" evidence="15">
    <location>
        <begin position="24"/>
        <end position="269"/>
    </location>
</feature>
<dbReference type="PANTHER" id="PTHR11082:SF5">
    <property type="entry name" value="TRNA-DIHYDROURIDINE(16_17) SYNTHASE [NAD(P)(+)]-LIKE"/>
    <property type="match status" value="1"/>
</dbReference>
<dbReference type="CDD" id="cd02801">
    <property type="entry name" value="DUS_like_FMN"/>
    <property type="match status" value="1"/>
</dbReference>
<organism evidence="16 17">
    <name type="scientific">Porphyridium purpureum</name>
    <name type="common">Red alga</name>
    <name type="synonym">Porphyridium cruentum</name>
    <dbReference type="NCBI Taxonomy" id="35688"/>
    <lineage>
        <taxon>Eukaryota</taxon>
        <taxon>Rhodophyta</taxon>
        <taxon>Bangiophyceae</taxon>
        <taxon>Porphyridiales</taxon>
        <taxon>Porphyridiaceae</taxon>
        <taxon>Porphyridium</taxon>
    </lineage>
</organism>
<dbReference type="InterPro" id="IPR035587">
    <property type="entry name" value="DUS-like_FMN-bd"/>
</dbReference>
<evidence type="ECO:0000313" key="17">
    <source>
        <dbReference type="Proteomes" id="UP000324585"/>
    </source>
</evidence>
<accession>A0A5J4YUB9</accession>
<evidence type="ECO:0000256" key="6">
    <source>
        <dbReference type="ARBA" id="ARBA00023002"/>
    </source>
</evidence>
<dbReference type="GO" id="GO:0050660">
    <property type="term" value="F:flavin adenine dinucleotide binding"/>
    <property type="evidence" value="ECO:0007669"/>
    <property type="project" value="InterPro"/>
</dbReference>
<gene>
    <name evidence="16" type="ORF">FVE85_2771</name>
</gene>
<evidence type="ECO:0000256" key="13">
    <source>
        <dbReference type="ARBA" id="ARBA00049467"/>
    </source>
</evidence>
<sequence>MEPQQKMLRGWDHFRALGSPRLLCAPMVDGSELPFRMMVRGYGVQCAYSPMINAGVYVRAAEKIKQELFSTTQADRPLVVQIAGHDPELMLACARELQTHCDAIDINFGCPQHIARRGKYGAFLMDDWELVGRLVRTLAEGLDVPLWCKIRVFPEIEKTIQYAKIFESSGCSVLAVHGRTREQNGQNSGAASMEHIRAVREALSIPVLANGNVQTLADAEQVLQETGAAGVLSAWALLDNPCVFQPAVYGGTHPNRLHLAREYLDWADKFPVRIHIVRTHMFKLLRSRLDCHMDMNQELAKCKDVGEMRVFLDRLEKRCEGIDDLDSIPYFIRRQKKMDEKEAAETSVQKEELKEPVLAS</sequence>
<comment type="similarity">
    <text evidence="8">Belongs to the Dus family. Dus1 subfamily.</text>
</comment>
<dbReference type="SUPFAM" id="SSF51395">
    <property type="entry name" value="FMN-linked oxidoreductases"/>
    <property type="match status" value="1"/>
</dbReference>
<evidence type="ECO:0000256" key="9">
    <source>
        <dbReference type="ARBA" id="ARBA00038890"/>
    </source>
</evidence>
<dbReference type="EMBL" id="VRMN01000004">
    <property type="protein sequence ID" value="KAA8494530.1"/>
    <property type="molecule type" value="Genomic_DNA"/>
</dbReference>
<dbReference type="AlphaFoldDB" id="A0A5J4YUB9"/>
<evidence type="ECO:0000256" key="5">
    <source>
        <dbReference type="ARBA" id="ARBA00022857"/>
    </source>
</evidence>
<keyword evidence="2" id="KW-0285">Flavoprotein</keyword>
<keyword evidence="7" id="KW-0520">NAD</keyword>
<evidence type="ECO:0000256" key="10">
    <source>
        <dbReference type="ARBA" id="ARBA00047287"/>
    </source>
</evidence>
<proteinExistence type="inferred from homology"/>
<protein>
    <recommendedName>
        <fullName evidence="9">tRNA-dihydrouridine(16/17) synthase [NAD(P)(+)]</fullName>
        <ecNumber evidence="9">1.3.1.88</ecNumber>
    </recommendedName>
</protein>
<comment type="caution">
    <text evidence="16">The sequence shown here is derived from an EMBL/GenBank/DDBJ whole genome shotgun (WGS) entry which is preliminary data.</text>
</comment>
<comment type="catalytic activity">
    <reaction evidence="10">
        <text>5,6-dihydrouridine(17) in tRNA + NAD(+) = uridine(17) in tRNA + NADH + H(+)</text>
        <dbReference type="Rhea" id="RHEA:53372"/>
        <dbReference type="Rhea" id="RHEA-COMP:13541"/>
        <dbReference type="Rhea" id="RHEA-COMP:13542"/>
        <dbReference type="ChEBI" id="CHEBI:15378"/>
        <dbReference type="ChEBI" id="CHEBI:57540"/>
        <dbReference type="ChEBI" id="CHEBI:57945"/>
        <dbReference type="ChEBI" id="CHEBI:65315"/>
        <dbReference type="ChEBI" id="CHEBI:74443"/>
        <dbReference type="EC" id="1.3.1.88"/>
    </reaction>
    <physiologicalReaction direction="right-to-left" evidence="10">
        <dbReference type="Rhea" id="RHEA:53374"/>
    </physiologicalReaction>
</comment>
<evidence type="ECO:0000256" key="3">
    <source>
        <dbReference type="ARBA" id="ARBA00022643"/>
    </source>
</evidence>
<evidence type="ECO:0000313" key="16">
    <source>
        <dbReference type="EMBL" id="KAA8494530.1"/>
    </source>
</evidence>
<keyword evidence="5" id="KW-0521">NADP</keyword>
<evidence type="ECO:0000256" key="2">
    <source>
        <dbReference type="ARBA" id="ARBA00022630"/>
    </source>
</evidence>
<keyword evidence="17" id="KW-1185">Reference proteome</keyword>
<evidence type="ECO:0000256" key="11">
    <source>
        <dbReference type="ARBA" id="ARBA00047652"/>
    </source>
</evidence>
<keyword evidence="3" id="KW-0288">FMN</keyword>
<dbReference type="InterPro" id="IPR013785">
    <property type="entry name" value="Aldolase_TIM"/>
</dbReference>
<dbReference type="PROSITE" id="PS01136">
    <property type="entry name" value="UPF0034"/>
    <property type="match status" value="1"/>
</dbReference>
<evidence type="ECO:0000256" key="4">
    <source>
        <dbReference type="ARBA" id="ARBA00022694"/>
    </source>
</evidence>
<keyword evidence="4" id="KW-0819">tRNA processing</keyword>
<name>A0A5J4YUB9_PORPP</name>
<dbReference type="OrthoDB" id="272303at2759"/>
<evidence type="ECO:0000256" key="1">
    <source>
        <dbReference type="ARBA" id="ARBA00001917"/>
    </source>
</evidence>
<evidence type="ECO:0000256" key="8">
    <source>
        <dbReference type="ARBA" id="ARBA00038313"/>
    </source>
</evidence>
<evidence type="ECO:0000259" key="15">
    <source>
        <dbReference type="Pfam" id="PF01207"/>
    </source>
</evidence>
<dbReference type="GO" id="GO:0017150">
    <property type="term" value="F:tRNA dihydrouridine synthase activity"/>
    <property type="evidence" value="ECO:0007669"/>
    <property type="project" value="InterPro"/>
</dbReference>
<comment type="catalytic activity">
    <reaction evidence="13">
        <text>5,6-dihydrouridine(17) in tRNA + NADP(+) = uridine(17) in tRNA + NADPH + H(+)</text>
        <dbReference type="Rhea" id="RHEA:53368"/>
        <dbReference type="Rhea" id="RHEA-COMP:13541"/>
        <dbReference type="Rhea" id="RHEA-COMP:13542"/>
        <dbReference type="ChEBI" id="CHEBI:15378"/>
        <dbReference type="ChEBI" id="CHEBI:57783"/>
        <dbReference type="ChEBI" id="CHEBI:58349"/>
        <dbReference type="ChEBI" id="CHEBI:65315"/>
        <dbReference type="ChEBI" id="CHEBI:74443"/>
        <dbReference type="EC" id="1.3.1.88"/>
    </reaction>
    <physiologicalReaction direction="right-to-left" evidence="13">
        <dbReference type="Rhea" id="RHEA:53370"/>
    </physiologicalReaction>
</comment>
<feature type="region of interest" description="Disordered" evidence="14">
    <location>
        <begin position="341"/>
        <end position="360"/>
    </location>
</feature>
<dbReference type="PANTHER" id="PTHR11082">
    <property type="entry name" value="TRNA-DIHYDROURIDINE SYNTHASE"/>
    <property type="match status" value="1"/>
</dbReference>
<evidence type="ECO:0000256" key="12">
    <source>
        <dbReference type="ARBA" id="ARBA00048934"/>
    </source>
</evidence>
<evidence type="ECO:0000256" key="14">
    <source>
        <dbReference type="SAM" id="MobiDB-lite"/>
    </source>
</evidence>
<dbReference type="Pfam" id="PF01207">
    <property type="entry name" value="Dus"/>
    <property type="match status" value="1"/>
</dbReference>
<comment type="cofactor">
    <cofactor evidence="1">
        <name>FMN</name>
        <dbReference type="ChEBI" id="CHEBI:58210"/>
    </cofactor>
</comment>
<comment type="catalytic activity">
    <reaction evidence="12">
        <text>5,6-dihydrouridine(16) in tRNA + NAD(+) = uridine(16) in tRNA + NADH + H(+)</text>
        <dbReference type="Rhea" id="RHEA:53380"/>
        <dbReference type="Rhea" id="RHEA-COMP:13543"/>
        <dbReference type="Rhea" id="RHEA-COMP:13544"/>
        <dbReference type="ChEBI" id="CHEBI:15378"/>
        <dbReference type="ChEBI" id="CHEBI:57540"/>
        <dbReference type="ChEBI" id="CHEBI:57945"/>
        <dbReference type="ChEBI" id="CHEBI:65315"/>
        <dbReference type="ChEBI" id="CHEBI:74443"/>
        <dbReference type="EC" id="1.3.1.88"/>
    </reaction>
    <physiologicalReaction direction="right-to-left" evidence="12">
        <dbReference type="Rhea" id="RHEA:53382"/>
    </physiologicalReaction>
</comment>
<dbReference type="InterPro" id="IPR018517">
    <property type="entry name" value="tRNA_hU_synthase_CS"/>
</dbReference>
<evidence type="ECO:0000256" key="7">
    <source>
        <dbReference type="ARBA" id="ARBA00023027"/>
    </source>
</evidence>
<reference evidence="17" key="1">
    <citation type="journal article" date="2019" name="Nat. Commun.">
        <title>Expansion of phycobilisome linker gene families in mesophilic red algae.</title>
        <authorList>
            <person name="Lee J."/>
            <person name="Kim D."/>
            <person name="Bhattacharya D."/>
            <person name="Yoon H.S."/>
        </authorList>
    </citation>
    <scope>NUCLEOTIDE SEQUENCE [LARGE SCALE GENOMIC DNA]</scope>
    <source>
        <strain evidence="17">CCMP 1328</strain>
    </source>
</reference>
<dbReference type="Gene3D" id="3.20.20.70">
    <property type="entry name" value="Aldolase class I"/>
    <property type="match status" value="1"/>
</dbReference>
<dbReference type="OMA" id="QRPHHDI"/>
<comment type="catalytic activity">
    <reaction evidence="11">
        <text>5,6-dihydrouridine(16) in tRNA + NADP(+) = uridine(16) in tRNA + NADPH + H(+)</text>
        <dbReference type="Rhea" id="RHEA:53376"/>
        <dbReference type="Rhea" id="RHEA-COMP:13543"/>
        <dbReference type="Rhea" id="RHEA-COMP:13544"/>
        <dbReference type="ChEBI" id="CHEBI:15378"/>
        <dbReference type="ChEBI" id="CHEBI:57783"/>
        <dbReference type="ChEBI" id="CHEBI:58349"/>
        <dbReference type="ChEBI" id="CHEBI:65315"/>
        <dbReference type="ChEBI" id="CHEBI:74443"/>
        <dbReference type="EC" id="1.3.1.88"/>
    </reaction>
    <physiologicalReaction direction="right-to-left" evidence="11">
        <dbReference type="Rhea" id="RHEA:53378"/>
    </physiologicalReaction>
</comment>
<keyword evidence="6" id="KW-0560">Oxidoreductase</keyword>
<dbReference type="Proteomes" id="UP000324585">
    <property type="component" value="Unassembled WGS sequence"/>
</dbReference>
<dbReference type="EC" id="1.3.1.88" evidence="9"/>